<dbReference type="OrthoDB" id="9814952at2"/>
<evidence type="ECO:0000256" key="1">
    <source>
        <dbReference type="ARBA" id="ARBA00006226"/>
    </source>
</evidence>
<organism evidence="3 4">
    <name type="scientific">Sphingomonas changbaiensis NBRC 104936</name>
    <dbReference type="NCBI Taxonomy" id="1219043"/>
    <lineage>
        <taxon>Bacteria</taxon>
        <taxon>Pseudomonadati</taxon>
        <taxon>Pseudomonadota</taxon>
        <taxon>Alphaproteobacteria</taxon>
        <taxon>Sphingomonadales</taxon>
        <taxon>Sphingomonadaceae</taxon>
        <taxon>Sphingomonas</taxon>
    </lineage>
</organism>
<proteinExistence type="inferred from homology"/>
<dbReference type="RefSeq" id="WP_046348448.1">
    <property type="nucleotide sequence ID" value="NZ_BBWU01000035.1"/>
</dbReference>
<evidence type="ECO:0000256" key="2">
    <source>
        <dbReference type="ARBA" id="ARBA00022649"/>
    </source>
</evidence>
<comment type="similarity">
    <text evidence="1">Belongs to the RelE toxin family.</text>
</comment>
<name>A0A0E9MQ61_9SPHN</name>
<evidence type="ECO:0000313" key="3">
    <source>
        <dbReference type="EMBL" id="GAO39638.1"/>
    </source>
</evidence>
<gene>
    <name evidence="3" type="ORF">SCH01S_35_00730</name>
</gene>
<dbReference type="AlphaFoldDB" id="A0A0E9MQ61"/>
<evidence type="ECO:0008006" key="5">
    <source>
        <dbReference type="Google" id="ProtNLM"/>
    </source>
</evidence>
<comment type="caution">
    <text evidence="3">The sequence shown here is derived from an EMBL/GenBank/DDBJ whole genome shotgun (WGS) entry which is preliminary data.</text>
</comment>
<keyword evidence="2" id="KW-1277">Toxin-antitoxin system</keyword>
<dbReference type="Gene3D" id="3.30.2310.20">
    <property type="entry name" value="RelE-like"/>
    <property type="match status" value="1"/>
</dbReference>
<dbReference type="Pfam" id="PF05016">
    <property type="entry name" value="ParE_toxin"/>
    <property type="match status" value="1"/>
</dbReference>
<accession>A0A0E9MQ61</accession>
<dbReference type="EMBL" id="BBWU01000035">
    <property type="protein sequence ID" value="GAO39638.1"/>
    <property type="molecule type" value="Genomic_DNA"/>
</dbReference>
<evidence type="ECO:0000313" key="4">
    <source>
        <dbReference type="Proteomes" id="UP000033202"/>
    </source>
</evidence>
<dbReference type="STRING" id="1219043.SCH01S_35_00730"/>
<keyword evidence="4" id="KW-1185">Reference proteome</keyword>
<sequence>MNYRIEWHVLARADLFDIYDWIAEHADPQTAYAYTARIERRCESLSAFPHRGTPRDHFEPGLRSITFERRVIIAYRVEKDRVLILRLIRTARDIAAQFANDEA</sequence>
<dbReference type="Proteomes" id="UP000033202">
    <property type="component" value="Unassembled WGS sequence"/>
</dbReference>
<dbReference type="PANTHER" id="PTHR33755">
    <property type="entry name" value="TOXIN PARE1-RELATED"/>
    <property type="match status" value="1"/>
</dbReference>
<dbReference type="InterPro" id="IPR051803">
    <property type="entry name" value="TA_system_RelE-like_toxin"/>
</dbReference>
<reference evidence="3 4" key="1">
    <citation type="submission" date="2015-04" db="EMBL/GenBank/DDBJ databases">
        <title>Whole genome shotgun sequence of Sphingomonas changbaiensis NBRC 104936.</title>
        <authorList>
            <person name="Katano-Makiyama Y."/>
            <person name="Hosoyama A."/>
            <person name="Hashimoto M."/>
            <person name="Noguchi M."/>
            <person name="Tsuchikane K."/>
            <person name="Ohji S."/>
            <person name="Yamazoe A."/>
            <person name="Ichikawa N."/>
            <person name="Kimura A."/>
            <person name="Fujita N."/>
        </authorList>
    </citation>
    <scope>NUCLEOTIDE SEQUENCE [LARGE SCALE GENOMIC DNA]</scope>
    <source>
        <strain evidence="3 4">NBRC 104936</strain>
    </source>
</reference>
<protein>
    <recommendedName>
        <fullName evidence="5">Type II toxin-antitoxin system RelE/ParE family toxin</fullName>
    </recommendedName>
</protein>
<dbReference type="InterPro" id="IPR035093">
    <property type="entry name" value="RelE/ParE_toxin_dom_sf"/>
</dbReference>
<dbReference type="InterPro" id="IPR007712">
    <property type="entry name" value="RelE/ParE_toxin"/>
</dbReference>